<feature type="domain" description="AMP-binding enzyme C-terminal" evidence="3">
    <location>
        <begin position="510"/>
        <end position="593"/>
    </location>
</feature>
<dbReference type="PROSITE" id="PS00455">
    <property type="entry name" value="AMP_BINDING"/>
    <property type="match status" value="1"/>
</dbReference>
<feature type="compositionally biased region" description="Pro residues" evidence="1">
    <location>
        <begin position="267"/>
        <end position="280"/>
    </location>
</feature>
<sequence>MASTLPKLPLFEAIAGHDPNSTAIVHSLSGRSFTYGELLKDVAETKENLKNTVHGKDLAGERIAFLIENGYDYVVTMLSIFANHGVAVPMSPEFPPHELQYIVNHSRALAFLSSTRWYTKAEQVVKEGLSHGTLMTKIEKRERGRSGGEAVQLEETGPSRGGMMLFTSGTTSRPKGVVLPQSVLTAQARSLHQAWHYSPSDHILHPLPLHHIHGTVNALLTPLLAGSTIEFMFPFNVTRVWERLAAPFLPSLPFTNGTNGHNTTSTPPSPSPSPYAPPPPPHKRPITFFTVVPTIYNRLLASHASLPTHLQSATRAAISPTHLRLNISGSAALPTPTKQAWAALSGGNVLLERYGMTEVGMALSCGLDFADRVDGSVGWALPGVEVRLVDMETGAVVPEEAERGREGEGEGEVEGEVEGGREQQGEIQLRGPTVFSAYWDNEEATAKEFVDGEDGKGMWFRTGDVAVRRRVEGAGGGRSGEWATGPMYFIQGRKSADIVKTGGEKVSALEVEREMLSLGQVEEVAVVGLPSEQWGQKVAAVVVLSEEGKKGGKGGKAWGPLDMRRALRERLATYKIPQEMKIVESIPRNAMGKINKKLLVKEVFPEEASK</sequence>
<dbReference type="Pfam" id="PF00501">
    <property type="entry name" value="AMP-binding"/>
    <property type="match status" value="2"/>
</dbReference>
<dbReference type="PANTHER" id="PTHR43201:SF28">
    <property type="entry name" value="ENZYME, PUTATIVE (AFU_ORTHOLOGUE AFUA_7G01530)-RELATED"/>
    <property type="match status" value="1"/>
</dbReference>
<dbReference type="InterPro" id="IPR020845">
    <property type="entry name" value="AMP-binding_CS"/>
</dbReference>
<feature type="region of interest" description="Disordered" evidence="1">
    <location>
        <begin position="141"/>
        <end position="163"/>
    </location>
</feature>
<feature type="region of interest" description="Disordered" evidence="1">
    <location>
        <begin position="398"/>
        <end position="424"/>
    </location>
</feature>
<dbReference type="GO" id="GO:0006631">
    <property type="term" value="P:fatty acid metabolic process"/>
    <property type="evidence" value="ECO:0007669"/>
    <property type="project" value="TreeGrafter"/>
</dbReference>
<dbReference type="Proteomes" id="UP000800092">
    <property type="component" value="Unassembled WGS sequence"/>
</dbReference>
<dbReference type="SUPFAM" id="SSF56801">
    <property type="entry name" value="Acetyl-CoA synthetase-like"/>
    <property type="match status" value="1"/>
</dbReference>
<feature type="domain" description="AMP-dependent synthetase/ligase" evidence="2">
    <location>
        <begin position="284"/>
        <end position="439"/>
    </location>
</feature>
<name>A0A6A6HAW5_VIRVR</name>
<keyword evidence="5" id="KW-1185">Reference proteome</keyword>
<dbReference type="OrthoDB" id="2962993at2759"/>
<dbReference type="EMBL" id="ML991792">
    <property type="protein sequence ID" value="KAF2235284.1"/>
    <property type="molecule type" value="Genomic_DNA"/>
</dbReference>
<proteinExistence type="predicted"/>
<dbReference type="GO" id="GO:0031956">
    <property type="term" value="F:medium-chain fatty acid-CoA ligase activity"/>
    <property type="evidence" value="ECO:0007669"/>
    <property type="project" value="TreeGrafter"/>
</dbReference>
<dbReference type="InterPro" id="IPR045851">
    <property type="entry name" value="AMP-bd_C_sf"/>
</dbReference>
<evidence type="ECO:0000259" key="2">
    <source>
        <dbReference type="Pfam" id="PF00501"/>
    </source>
</evidence>
<dbReference type="PANTHER" id="PTHR43201">
    <property type="entry name" value="ACYL-COA SYNTHETASE"/>
    <property type="match status" value="1"/>
</dbReference>
<protein>
    <submittedName>
        <fullName evidence="4">Acetyl-CoA synthetase-like protein</fullName>
    </submittedName>
</protein>
<dbReference type="Gene3D" id="3.30.300.30">
    <property type="match status" value="1"/>
</dbReference>
<evidence type="ECO:0000259" key="3">
    <source>
        <dbReference type="Pfam" id="PF13193"/>
    </source>
</evidence>
<dbReference type="AlphaFoldDB" id="A0A6A6HAW5"/>
<feature type="region of interest" description="Disordered" evidence="1">
    <location>
        <begin position="255"/>
        <end position="280"/>
    </location>
</feature>
<dbReference type="CDD" id="cd05941">
    <property type="entry name" value="MCS"/>
    <property type="match status" value="1"/>
</dbReference>
<evidence type="ECO:0000256" key="1">
    <source>
        <dbReference type="SAM" id="MobiDB-lite"/>
    </source>
</evidence>
<feature type="domain" description="AMP-dependent synthetase/ligase" evidence="2">
    <location>
        <begin position="11"/>
        <end position="237"/>
    </location>
</feature>
<reference evidence="4" key="1">
    <citation type="journal article" date="2020" name="Stud. Mycol.">
        <title>101 Dothideomycetes genomes: a test case for predicting lifestyles and emergence of pathogens.</title>
        <authorList>
            <person name="Haridas S."/>
            <person name="Albert R."/>
            <person name="Binder M."/>
            <person name="Bloem J."/>
            <person name="Labutti K."/>
            <person name="Salamov A."/>
            <person name="Andreopoulos B."/>
            <person name="Baker S."/>
            <person name="Barry K."/>
            <person name="Bills G."/>
            <person name="Bluhm B."/>
            <person name="Cannon C."/>
            <person name="Castanera R."/>
            <person name="Culley D."/>
            <person name="Daum C."/>
            <person name="Ezra D."/>
            <person name="Gonzalez J."/>
            <person name="Henrissat B."/>
            <person name="Kuo A."/>
            <person name="Liang C."/>
            <person name="Lipzen A."/>
            <person name="Lutzoni F."/>
            <person name="Magnuson J."/>
            <person name="Mondo S."/>
            <person name="Nolan M."/>
            <person name="Ohm R."/>
            <person name="Pangilinan J."/>
            <person name="Park H.-J."/>
            <person name="Ramirez L."/>
            <person name="Alfaro M."/>
            <person name="Sun H."/>
            <person name="Tritt A."/>
            <person name="Yoshinaga Y."/>
            <person name="Zwiers L.-H."/>
            <person name="Turgeon B."/>
            <person name="Goodwin S."/>
            <person name="Spatafora J."/>
            <person name="Crous P."/>
            <person name="Grigoriev I."/>
        </authorList>
    </citation>
    <scope>NUCLEOTIDE SEQUENCE</scope>
    <source>
        <strain evidence="4">Tuck. ex Michener</strain>
    </source>
</reference>
<dbReference type="InterPro" id="IPR000873">
    <property type="entry name" value="AMP-dep_synth/lig_dom"/>
</dbReference>
<dbReference type="InterPro" id="IPR042099">
    <property type="entry name" value="ANL_N_sf"/>
</dbReference>
<dbReference type="Gene3D" id="3.40.50.12780">
    <property type="entry name" value="N-terminal domain of ligase-like"/>
    <property type="match status" value="1"/>
</dbReference>
<gene>
    <name evidence="4" type="ORF">EV356DRAFT_523251</name>
</gene>
<dbReference type="Pfam" id="PF13193">
    <property type="entry name" value="AMP-binding_C"/>
    <property type="match status" value="1"/>
</dbReference>
<organism evidence="4 5">
    <name type="scientific">Viridothelium virens</name>
    <name type="common">Speckled blister lichen</name>
    <name type="synonym">Trypethelium virens</name>
    <dbReference type="NCBI Taxonomy" id="1048519"/>
    <lineage>
        <taxon>Eukaryota</taxon>
        <taxon>Fungi</taxon>
        <taxon>Dikarya</taxon>
        <taxon>Ascomycota</taxon>
        <taxon>Pezizomycotina</taxon>
        <taxon>Dothideomycetes</taxon>
        <taxon>Dothideomycetes incertae sedis</taxon>
        <taxon>Trypetheliales</taxon>
        <taxon>Trypetheliaceae</taxon>
        <taxon>Viridothelium</taxon>
    </lineage>
</organism>
<evidence type="ECO:0000313" key="5">
    <source>
        <dbReference type="Proteomes" id="UP000800092"/>
    </source>
</evidence>
<dbReference type="InterPro" id="IPR025110">
    <property type="entry name" value="AMP-bd_C"/>
</dbReference>
<accession>A0A6A6HAW5</accession>
<evidence type="ECO:0000313" key="4">
    <source>
        <dbReference type="EMBL" id="KAF2235284.1"/>
    </source>
</evidence>